<name>A0ABU2WXI1_9ACTN</name>
<evidence type="ECO:0000313" key="1">
    <source>
        <dbReference type="EMBL" id="MDT0530304.1"/>
    </source>
</evidence>
<organism evidence="1 2">
    <name type="scientific">Micromonospora reichwaldensis</name>
    <dbReference type="NCBI Taxonomy" id="3075516"/>
    <lineage>
        <taxon>Bacteria</taxon>
        <taxon>Bacillati</taxon>
        <taxon>Actinomycetota</taxon>
        <taxon>Actinomycetes</taxon>
        <taxon>Micromonosporales</taxon>
        <taxon>Micromonosporaceae</taxon>
        <taxon>Micromonospora</taxon>
    </lineage>
</organism>
<dbReference type="Proteomes" id="UP001180973">
    <property type="component" value="Unassembled WGS sequence"/>
</dbReference>
<accession>A0ABU2WXI1</accession>
<protein>
    <recommendedName>
        <fullName evidence="3">DUF4265 domain-containing protein</fullName>
    </recommendedName>
</protein>
<dbReference type="RefSeq" id="WP_311412313.1">
    <property type="nucleotide sequence ID" value="NZ_JAVRFL010000015.1"/>
</dbReference>
<dbReference type="EMBL" id="JAVRFL010000015">
    <property type="protein sequence ID" value="MDT0530304.1"/>
    <property type="molecule type" value="Genomic_DNA"/>
</dbReference>
<comment type="caution">
    <text evidence="1">The sequence shown here is derived from an EMBL/GenBank/DDBJ whole genome shotgun (WGS) entry which is preliminary data.</text>
</comment>
<gene>
    <name evidence="1" type="ORF">RM555_15035</name>
</gene>
<keyword evidence="2" id="KW-1185">Reference proteome</keyword>
<evidence type="ECO:0000313" key="2">
    <source>
        <dbReference type="Proteomes" id="UP001180973"/>
    </source>
</evidence>
<reference evidence="1" key="1">
    <citation type="submission" date="2023-09" db="EMBL/GenBank/DDBJ databases">
        <title>30 novel species of actinomycetes from the DSMZ collection.</title>
        <authorList>
            <person name="Nouioui I."/>
        </authorList>
    </citation>
    <scope>NUCLEOTIDE SEQUENCE</scope>
    <source>
        <strain evidence="1">DSM 115977</strain>
    </source>
</reference>
<proteinExistence type="predicted"/>
<sequence length="144" mass="15603">MTFWVHYVVPPGVAAGGMLVPPGDDVLVFAQTVEVGGRDRTVEFSVLAAGDGIQVATDIDCTALLRGRAEEVAVVRAVDGLVLEHAAQAVRIHELLLHRWYEVSSASHRASLEALRRWLTAHDRAGDYWQLLVRPGDRAAGDPA</sequence>
<evidence type="ECO:0008006" key="3">
    <source>
        <dbReference type="Google" id="ProtNLM"/>
    </source>
</evidence>